<accession>A0A402CSU9</accession>
<protein>
    <submittedName>
        <fullName evidence="1">Uncharacterized protein</fullName>
    </submittedName>
</protein>
<sequence length="152" mass="17559">MQNRDSETWSTLYIVDEISQTQIARHFDGTLRLTVTDALLASRMDGETRPEVVVHFSPAALHALAAEWRKLSTDTPPARSVLHPLLTQFRWFLESAAKRHTYVCDYIWLPIADEIKHQDTVYLLFDTPTYTQLKQQALTLASELWPREFQAS</sequence>
<gene>
    <name evidence="1" type="ORF">CCAX7_30110</name>
</gene>
<keyword evidence="2" id="KW-1185">Reference proteome</keyword>
<dbReference type="EMBL" id="AP025739">
    <property type="protein sequence ID" value="BDI30960.1"/>
    <property type="molecule type" value="Genomic_DNA"/>
</dbReference>
<dbReference type="KEGG" id="ccot:CCAX7_30110"/>
<dbReference type="AlphaFoldDB" id="A0A402CSU9"/>
<dbReference type="Proteomes" id="UP000287394">
    <property type="component" value="Chromosome"/>
</dbReference>
<organism evidence="1 2">
    <name type="scientific">Capsulimonas corticalis</name>
    <dbReference type="NCBI Taxonomy" id="2219043"/>
    <lineage>
        <taxon>Bacteria</taxon>
        <taxon>Bacillati</taxon>
        <taxon>Armatimonadota</taxon>
        <taxon>Armatimonadia</taxon>
        <taxon>Capsulimonadales</taxon>
        <taxon>Capsulimonadaceae</taxon>
        <taxon>Capsulimonas</taxon>
    </lineage>
</organism>
<evidence type="ECO:0000313" key="1">
    <source>
        <dbReference type="EMBL" id="BDI30960.1"/>
    </source>
</evidence>
<proteinExistence type="predicted"/>
<name>A0A402CSU9_9BACT</name>
<evidence type="ECO:0000313" key="2">
    <source>
        <dbReference type="Proteomes" id="UP000287394"/>
    </source>
</evidence>
<dbReference type="RefSeq" id="WP_119320463.1">
    <property type="nucleotide sequence ID" value="NZ_AP025739.1"/>
</dbReference>
<reference evidence="1 2" key="1">
    <citation type="journal article" date="2019" name="Int. J. Syst. Evol. Microbiol.">
        <title>Capsulimonas corticalis gen. nov., sp. nov., an aerobic capsulated bacterium, of a novel bacterial order, Capsulimonadales ord. nov., of the class Armatimonadia of the phylum Armatimonadetes.</title>
        <authorList>
            <person name="Li J."/>
            <person name="Kudo C."/>
            <person name="Tonouchi A."/>
        </authorList>
    </citation>
    <scope>NUCLEOTIDE SEQUENCE [LARGE SCALE GENOMIC DNA]</scope>
    <source>
        <strain evidence="1 2">AX-7</strain>
    </source>
</reference>